<reference evidence="3" key="1">
    <citation type="submission" date="2020-02" db="EMBL/GenBank/DDBJ databases">
        <title>Genomic and physiological characterization of two novel Nitrospinaceae genera.</title>
        <authorList>
            <person name="Mueller A.J."/>
            <person name="Jung M.-Y."/>
            <person name="Strachan C.R."/>
            <person name="Herbold C.W."/>
            <person name="Kirkegaard R.H."/>
            <person name="Daims H."/>
        </authorList>
    </citation>
    <scope>NUCLEOTIDE SEQUENCE [LARGE SCALE GENOMIC DNA]</scope>
</reference>
<dbReference type="Gene3D" id="6.10.340.10">
    <property type="match status" value="1"/>
</dbReference>
<keyword evidence="1" id="KW-1133">Transmembrane helix</keyword>
<evidence type="ECO:0000313" key="3">
    <source>
        <dbReference type="Proteomes" id="UP000594464"/>
    </source>
</evidence>
<dbReference type="AlphaFoldDB" id="A0A7T0C544"/>
<accession>A0A7T0C544</accession>
<keyword evidence="1" id="KW-0472">Membrane</keyword>
<dbReference type="EMBL" id="CP048620">
    <property type="protein sequence ID" value="QPJ66767.1"/>
    <property type="molecule type" value="Genomic_DNA"/>
</dbReference>
<evidence type="ECO:0000313" key="2">
    <source>
        <dbReference type="EMBL" id="QPJ66767.1"/>
    </source>
</evidence>
<protein>
    <recommendedName>
        <fullName evidence="4">HAMP domain-containing protein</fullName>
    </recommendedName>
</protein>
<name>A0A7T0C544_9BACT</name>
<keyword evidence="1" id="KW-0812">Transmembrane</keyword>
<evidence type="ECO:0000256" key="1">
    <source>
        <dbReference type="SAM" id="Phobius"/>
    </source>
</evidence>
<sequence length="132" mass="14782">MTGYIVSISCLGYMAFFLFVQLGQVDRIVQTINPESMTAEQMTVLKNRVTRSTEQLKDEMLGVAIVGSLVSIIGAAYTFSLIIRPLNRMIEYASLQSEIDPPEFNSNTELKQLTTAITELREQLKEKSSVQV</sequence>
<dbReference type="Proteomes" id="UP000594464">
    <property type="component" value="Chromosome"/>
</dbReference>
<gene>
    <name evidence="2" type="ORF">G3M78_04840</name>
</gene>
<proteinExistence type="predicted"/>
<organism evidence="2 3">
    <name type="scientific">Candidatus Nitrohelix vancouverensis</name>
    <dbReference type="NCBI Taxonomy" id="2705534"/>
    <lineage>
        <taxon>Bacteria</taxon>
        <taxon>Pseudomonadati</taxon>
        <taxon>Nitrospinota/Tectimicrobiota group</taxon>
        <taxon>Nitrospinota</taxon>
        <taxon>Nitrospinia</taxon>
        <taxon>Nitrospinales</taxon>
        <taxon>Nitrospinaceae</taxon>
        <taxon>Candidatus Nitrohelix</taxon>
    </lineage>
</organism>
<feature type="transmembrane region" description="Helical" evidence="1">
    <location>
        <begin position="60"/>
        <end position="83"/>
    </location>
</feature>
<dbReference type="KEGG" id="nva:G3M78_04840"/>
<evidence type="ECO:0008006" key="4">
    <source>
        <dbReference type="Google" id="ProtNLM"/>
    </source>
</evidence>